<protein>
    <recommendedName>
        <fullName evidence="15">Riboflavin biosynthesis protein</fullName>
    </recommendedName>
    <domain>
        <recommendedName>
            <fullName evidence="15">Riboflavin kinase</fullName>
            <ecNumber evidence="15">2.7.1.26</ecNumber>
        </recommendedName>
        <alternativeName>
            <fullName evidence="15">Flavokinase</fullName>
        </alternativeName>
    </domain>
    <domain>
        <recommendedName>
            <fullName evidence="15">FMN adenylyltransferase</fullName>
            <ecNumber evidence="15">2.7.7.2</ecNumber>
        </recommendedName>
        <alternativeName>
            <fullName evidence="15">FAD pyrophosphorylase</fullName>
        </alternativeName>
        <alternativeName>
            <fullName evidence="15">FAD synthase</fullName>
        </alternativeName>
    </domain>
</protein>
<evidence type="ECO:0000259" key="16">
    <source>
        <dbReference type="SMART" id="SM00904"/>
    </source>
</evidence>
<dbReference type="NCBIfam" id="TIGR00083">
    <property type="entry name" value="ribF"/>
    <property type="match status" value="1"/>
</dbReference>
<dbReference type="Pfam" id="PF06574">
    <property type="entry name" value="FAD_syn"/>
    <property type="match status" value="1"/>
</dbReference>
<dbReference type="UniPathway" id="UPA00277">
    <property type="reaction ID" value="UER00407"/>
</dbReference>
<dbReference type="InterPro" id="IPR023468">
    <property type="entry name" value="Riboflavin_kinase"/>
</dbReference>
<dbReference type="Proteomes" id="UP000010433">
    <property type="component" value="Unassembled WGS sequence"/>
</dbReference>
<dbReference type="PANTHER" id="PTHR22749:SF6">
    <property type="entry name" value="RIBOFLAVIN KINASE"/>
    <property type="match status" value="1"/>
</dbReference>
<dbReference type="InterPro" id="IPR002606">
    <property type="entry name" value="Riboflavin_kinase_bac"/>
</dbReference>
<reference evidence="17 18" key="1">
    <citation type="submission" date="2012-05" db="EMBL/GenBank/DDBJ databases">
        <authorList>
            <person name="Weinstock G."/>
            <person name="Sodergren E."/>
            <person name="Lobos E.A."/>
            <person name="Fulton L."/>
            <person name="Fulton R."/>
            <person name="Courtney L."/>
            <person name="Fronick C."/>
            <person name="O'Laughlin M."/>
            <person name="Godfrey J."/>
            <person name="Wilson R.M."/>
            <person name="Miner T."/>
            <person name="Farmer C."/>
            <person name="Delehaunty K."/>
            <person name="Cordes M."/>
            <person name="Minx P."/>
            <person name="Tomlinson C."/>
            <person name="Chen J."/>
            <person name="Wollam A."/>
            <person name="Pepin K.H."/>
            <person name="Bhonagiri V."/>
            <person name="Zhang X."/>
            <person name="Suruliraj S."/>
            <person name="Warren W."/>
            <person name="Mitreva M."/>
            <person name="Mardis E.R."/>
            <person name="Wilson R.K."/>
        </authorList>
    </citation>
    <scope>NUCLEOTIDE SEQUENCE [LARGE SCALE GENOMIC DNA]</scope>
    <source>
        <strain evidence="17 18">F0055</strain>
    </source>
</reference>
<dbReference type="Gene3D" id="2.40.30.30">
    <property type="entry name" value="Riboflavin kinase-like"/>
    <property type="match status" value="1"/>
</dbReference>
<name>L1N6D9_9BACT</name>
<evidence type="ECO:0000256" key="6">
    <source>
        <dbReference type="ARBA" id="ARBA00022679"/>
    </source>
</evidence>
<evidence type="ECO:0000256" key="9">
    <source>
        <dbReference type="ARBA" id="ARBA00022777"/>
    </source>
</evidence>
<accession>L1N6D9</accession>
<comment type="function">
    <text evidence="1">Catalyzes the phosphorylation of riboflavin to FMN followed by the adenylation of FMN to FAD.</text>
</comment>
<dbReference type="Gene3D" id="3.40.50.620">
    <property type="entry name" value="HUPs"/>
    <property type="match status" value="1"/>
</dbReference>
<dbReference type="GO" id="GO:0005524">
    <property type="term" value="F:ATP binding"/>
    <property type="evidence" value="ECO:0007669"/>
    <property type="project" value="UniProtKB-UniRule"/>
</dbReference>
<dbReference type="InterPro" id="IPR015864">
    <property type="entry name" value="FAD_synthase"/>
</dbReference>
<evidence type="ECO:0000313" key="17">
    <source>
        <dbReference type="EMBL" id="EKX98910.1"/>
    </source>
</evidence>
<dbReference type="InterPro" id="IPR015865">
    <property type="entry name" value="Riboflavin_kinase_bac/euk"/>
</dbReference>
<dbReference type="GO" id="GO:0008531">
    <property type="term" value="F:riboflavin kinase activity"/>
    <property type="evidence" value="ECO:0007669"/>
    <property type="project" value="UniProtKB-UniRule"/>
</dbReference>
<keyword evidence="10 15" id="KW-0274">FAD</keyword>
<comment type="pathway">
    <text evidence="3 15">Cofactor biosynthesis; FMN biosynthesis; FMN from riboflavin (ATP route): step 1/1.</text>
</comment>
<dbReference type="AlphaFoldDB" id="L1N6D9"/>
<evidence type="ECO:0000256" key="2">
    <source>
        <dbReference type="ARBA" id="ARBA00004726"/>
    </source>
</evidence>
<dbReference type="PANTHER" id="PTHR22749">
    <property type="entry name" value="RIBOFLAVIN KINASE/FMN ADENYLYLTRANSFERASE"/>
    <property type="match status" value="1"/>
</dbReference>
<evidence type="ECO:0000256" key="4">
    <source>
        <dbReference type="ARBA" id="ARBA00022630"/>
    </source>
</evidence>
<dbReference type="FunFam" id="3.40.50.620:FF:000021">
    <property type="entry name" value="Riboflavin biosynthesis protein"/>
    <property type="match status" value="1"/>
</dbReference>
<evidence type="ECO:0000256" key="13">
    <source>
        <dbReference type="ARBA" id="ARBA00047880"/>
    </source>
</evidence>
<dbReference type="InterPro" id="IPR023465">
    <property type="entry name" value="Riboflavin_kinase_dom_sf"/>
</dbReference>
<gene>
    <name evidence="17" type="ORF">HMPREF9151_01825</name>
</gene>
<evidence type="ECO:0000256" key="8">
    <source>
        <dbReference type="ARBA" id="ARBA00022741"/>
    </source>
</evidence>
<dbReference type="UniPathway" id="UPA00276">
    <property type="reaction ID" value="UER00406"/>
</dbReference>
<evidence type="ECO:0000256" key="15">
    <source>
        <dbReference type="PIRNR" id="PIRNR004491"/>
    </source>
</evidence>
<evidence type="ECO:0000313" key="18">
    <source>
        <dbReference type="Proteomes" id="UP000010433"/>
    </source>
</evidence>
<dbReference type="PATRIC" id="fig|1127699.3.peg.1681"/>
<evidence type="ECO:0000256" key="10">
    <source>
        <dbReference type="ARBA" id="ARBA00022827"/>
    </source>
</evidence>
<comment type="catalytic activity">
    <reaction evidence="13 15">
        <text>riboflavin + ATP = FMN + ADP + H(+)</text>
        <dbReference type="Rhea" id="RHEA:14357"/>
        <dbReference type="ChEBI" id="CHEBI:15378"/>
        <dbReference type="ChEBI" id="CHEBI:30616"/>
        <dbReference type="ChEBI" id="CHEBI:57986"/>
        <dbReference type="ChEBI" id="CHEBI:58210"/>
        <dbReference type="ChEBI" id="CHEBI:456216"/>
        <dbReference type="EC" id="2.7.1.26"/>
    </reaction>
</comment>
<keyword evidence="7 15" id="KW-0548">Nucleotidyltransferase</keyword>
<organism evidence="17 18">
    <name type="scientific">Hoylesella saccharolytica F0055</name>
    <dbReference type="NCBI Taxonomy" id="1127699"/>
    <lineage>
        <taxon>Bacteria</taxon>
        <taxon>Pseudomonadati</taxon>
        <taxon>Bacteroidota</taxon>
        <taxon>Bacteroidia</taxon>
        <taxon>Bacteroidales</taxon>
        <taxon>Prevotellaceae</taxon>
        <taxon>Hoylesella</taxon>
    </lineage>
</organism>
<evidence type="ECO:0000256" key="14">
    <source>
        <dbReference type="ARBA" id="ARBA00049494"/>
    </source>
</evidence>
<keyword evidence="5 15" id="KW-0288">FMN</keyword>
<evidence type="ECO:0000256" key="11">
    <source>
        <dbReference type="ARBA" id="ARBA00022840"/>
    </source>
</evidence>
<dbReference type="SUPFAM" id="SSF82114">
    <property type="entry name" value="Riboflavin kinase-like"/>
    <property type="match status" value="1"/>
</dbReference>
<dbReference type="Pfam" id="PF01687">
    <property type="entry name" value="Flavokinase"/>
    <property type="match status" value="1"/>
</dbReference>
<dbReference type="GO" id="GO:0009231">
    <property type="term" value="P:riboflavin biosynthetic process"/>
    <property type="evidence" value="ECO:0007669"/>
    <property type="project" value="InterPro"/>
</dbReference>
<evidence type="ECO:0000256" key="1">
    <source>
        <dbReference type="ARBA" id="ARBA00002121"/>
    </source>
</evidence>
<keyword evidence="4 15" id="KW-0285">Flavoprotein</keyword>
<keyword evidence="6 15" id="KW-0808">Transferase</keyword>
<keyword evidence="11 15" id="KW-0067">ATP-binding</keyword>
<evidence type="ECO:0000256" key="12">
    <source>
        <dbReference type="ARBA" id="ARBA00023268"/>
    </source>
</evidence>
<dbReference type="HOGENOM" id="CLU_048437_0_2_10"/>
<dbReference type="PIRSF" id="PIRSF004491">
    <property type="entry name" value="FAD_Synth"/>
    <property type="match status" value="1"/>
</dbReference>
<dbReference type="InterPro" id="IPR014729">
    <property type="entry name" value="Rossmann-like_a/b/a_fold"/>
</dbReference>
<dbReference type="GO" id="GO:0006747">
    <property type="term" value="P:FAD biosynthetic process"/>
    <property type="evidence" value="ECO:0007669"/>
    <property type="project" value="UniProtKB-UniRule"/>
</dbReference>
<dbReference type="GO" id="GO:0003919">
    <property type="term" value="F:FMN adenylyltransferase activity"/>
    <property type="evidence" value="ECO:0007669"/>
    <property type="project" value="UniProtKB-UniRule"/>
</dbReference>
<dbReference type="NCBIfam" id="NF004162">
    <property type="entry name" value="PRK05627.1-5"/>
    <property type="match status" value="1"/>
</dbReference>
<dbReference type="RefSeq" id="WP_009163133.1">
    <property type="nucleotide sequence ID" value="NZ_KB291007.1"/>
</dbReference>
<dbReference type="EC" id="2.7.1.26" evidence="15"/>
<comment type="similarity">
    <text evidence="15">Belongs to the ribF family.</text>
</comment>
<feature type="domain" description="Riboflavin kinase" evidence="16">
    <location>
        <begin position="182"/>
        <end position="309"/>
    </location>
</feature>
<keyword evidence="8 15" id="KW-0547">Nucleotide-binding</keyword>
<dbReference type="NCBIfam" id="NF004160">
    <property type="entry name" value="PRK05627.1-3"/>
    <property type="match status" value="1"/>
</dbReference>
<evidence type="ECO:0000256" key="3">
    <source>
        <dbReference type="ARBA" id="ARBA00005201"/>
    </source>
</evidence>
<proteinExistence type="inferred from homology"/>
<keyword evidence="12" id="KW-0511">Multifunctional enzyme</keyword>
<comment type="catalytic activity">
    <reaction evidence="14 15">
        <text>FMN + ATP + H(+) = FAD + diphosphate</text>
        <dbReference type="Rhea" id="RHEA:17237"/>
        <dbReference type="ChEBI" id="CHEBI:15378"/>
        <dbReference type="ChEBI" id="CHEBI:30616"/>
        <dbReference type="ChEBI" id="CHEBI:33019"/>
        <dbReference type="ChEBI" id="CHEBI:57692"/>
        <dbReference type="ChEBI" id="CHEBI:58210"/>
        <dbReference type="EC" id="2.7.7.2"/>
    </reaction>
</comment>
<comment type="caution">
    <text evidence="17">The sequence shown here is derived from an EMBL/GenBank/DDBJ whole genome shotgun (WGS) entry which is preliminary data.</text>
</comment>
<dbReference type="EC" id="2.7.7.2" evidence="15"/>
<comment type="pathway">
    <text evidence="2 15">Cofactor biosynthesis; FAD biosynthesis; FAD from FMN: step 1/1.</text>
</comment>
<evidence type="ECO:0000256" key="7">
    <source>
        <dbReference type="ARBA" id="ARBA00022695"/>
    </source>
</evidence>
<dbReference type="SMART" id="SM00904">
    <property type="entry name" value="Flavokinase"/>
    <property type="match status" value="1"/>
</dbReference>
<keyword evidence="18" id="KW-1185">Reference proteome</keyword>
<dbReference type="EMBL" id="AMEP01000106">
    <property type="protein sequence ID" value="EKX98910.1"/>
    <property type="molecule type" value="Genomic_DNA"/>
</dbReference>
<dbReference type="GO" id="GO:0009398">
    <property type="term" value="P:FMN biosynthetic process"/>
    <property type="evidence" value="ECO:0007669"/>
    <property type="project" value="UniProtKB-UniRule"/>
</dbReference>
<dbReference type="FunFam" id="2.40.30.30:FF:000003">
    <property type="entry name" value="Riboflavin biosynthesis protein"/>
    <property type="match status" value="1"/>
</dbReference>
<dbReference type="SUPFAM" id="SSF52374">
    <property type="entry name" value="Nucleotidylyl transferase"/>
    <property type="match status" value="1"/>
</dbReference>
<dbReference type="STRING" id="1127699.HMPREF9151_01825"/>
<dbReference type="CDD" id="cd02064">
    <property type="entry name" value="FAD_synthetase_N"/>
    <property type="match status" value="1"/>
</dbReference>
<keyword evidence="9 15" id="KW-0418">Kinase</keyword>
<sequence>MEMTIPAHNSSTMRPYVATIGFFDGVHLGHRYLINRLKVRAAQIGAASMVITFARHPQQVVRKDFVPQLLLSPQEKLERLEETGIDRCVVLNFDGQMAALSAREFMQTILKEQLNVVELVIGHDNKFGHDRQEDIDDYRRYGKELGIDIIEECPFEMDGLTISSSLIRQLLTTGDISTANRCLGYAYTLSGKVVQGFQEGRKMGFPTANLTPEEAFVLLPGKGVYATRVRVAGFKETFGGMTNIGNRPTFGGKTTTIETHILDFKHDIYDGNICVSFIERIRNEERFDSIEALRQEMMNDEKKTRNILKQP</sequence>
<evidence type="ECO:0000256" key="5">
    <source>
        <dbReference type="ARBA" id="ARBA00022643"/>
    </source>
</evidence>